<evidence type="ECO:0000313" key="3">
    <source>
        <dbReference type="Proteomes" id="UP000612055"/>
    </source>
</evidence>
<comment type="caution">
    <text evidence="2">The sequence shown here is derived from an EMBL/GenBank/DDBJ whole genome shotgun (WGS) entry which is preliminary data.</text>
</comment>
<feature type="region of interest" description="Disordered" evidence="1">
    <location>
        <begin position="92"/>
        <end position="149"/>
    </location>
</feature>
<dbReference type="EMBL" id="JAEHOE010000179">
    <property type="protein sequence ID" value="KAG2483362.1"/>
    <property type="molecule type" value="Genomic_DNA"/>
</dbReference>
<feature type="compositionally biased region" description="Low complexity" evidence="1">
    <location>
        <begin position="100"/>
        <end position="122"/>
    </location>
</feature>
<protein>
    <submittedName>
        <fullName evidence="2">Uncharacterized protein</fullName>
    </submittedName>
</protein>
<evidence type="ECO:0000256" key="1">
    <source>
        <dbReference type="SAM" id="MobiDB-lite"/>
    </source>
</evidence>
<sequence>MGRANPVSPADPQQLRLRGREALLSRLLSHPHLVQSYAVALTQTSAEGGDTGAGREELGRTLEPTASPLLRLDDGGSVGALSFSATFATEHATRPQAEDAPGAAGPGRAQPGPSAHGAPQQSQGGGADDAGSGAGGPGYPGSGPARAAPPELAAAAGAGLKRLMMSPRSQSDPGASAERFLGEWRRWGRPPAVSSPWWVMMELCERGTLLDLIQQRHAEAAAAAGAAAAADEALDARAAAICRRWASSALSSSSLVRPYLALMDSAPELGLLNCQDCVDPPPPPPLAAAAAAPSTLAPAAPNAVRSSSAPLQLGLWGAADGALPANVLLKGVADAPVSRRSLGPIAAVALPSGGYICNASGWAVV</sequence>
<reference evidence="2" key="1">
    <citation type="journal article" date="2020" name="bioRxiv">
        <title>Comparative genomics of Chlamydomonas.</title>
        <authorList>
            <person name="Craig R.J."/>
            <person name="Hasan A.R."/>
            <person name="Ness R.W."/>
            <person name="Keightley P.D."/>
        </authorList>
    </citation>
    <scope>NUCLEOTIDE SEQUENCE</scope>
    <source>
        <strain evidence="2">CCAP 11/70</strain>
    </source>
</reference>
<dbReference type="Proteomes" id="UP000612055">
    <property type="component" value="Unassembled WGS sequence"/>
</dbReference>
<keyword evidence="3" id="KW-1185">Reference proteome</keyword>
<accession>A0A835XF26</accession>
<feature type="compositionally biased region" description="Gly residues" evidence="1">
    <location>
        <begin position="123"/>
        <end position="141"/>
    </location>
</feature>
<organism evidence="2 3">
    <name type="scientific">Edaphochlamys debaryana</name>
    <dbReference type="NCBI Taxonomy" id="47281"/>
    <lineage>
        <taxon>Eukaryota</taxon>
        <taxon>Viridiplantae</taxon>
        <taxon>Chlorophyta</taxon>
        <taxon>core chlorophytes</taxon>
        <taxon>Chlorophyceae</taxon>
        <taxon>CS clade</taxon>
        <taxon>Chlamydomonadales</taxon>
        <taxon>Chlamydomonadales incertae sedis</taxon>
        <taxon>Edaphochlamys</taxon>
    </lineage>
</organism>
<evidence type="ECO:0000313" key="2">
    <source>
        <dbReference type="EMBL" id="KAG2483362.1"/>
    </source>
</evidence>
<dbReference type="AlphaFoldDB" id="A0A835XF26"/>
<gene>
    <name evidence="2" type="ORF">HYH03_017761</name>
</gene>
<proteinExistence type="predicted"/>
<name>A0A835XF26_9CHLO</name>